<dbReference type="EMBL" id="QWVT01000001">
    <property type="protein sequence ID" value="RID88964.1"/>
    <property type="molecule type" value="Genomic_DNA"/>
</dbReference>
<dbReference type="EC" id="2.1.1.-" evidence="5"/>
<evidence type="ECO:0000256" key="5">
    <source>
        <dbReference type="RuleBase" id="RU362026"/>
    </source>
</evidence>
<dbReference type="RefSeq" id="WP_119110876.1">
    <property type="nucleotide sequence ID" value="NZ_CBCSEO010000001.1"/>
</dbReference>
<comment type="similarity">
    <text evidence="1 5">Belongs to the N(4)/N(6)-methyltransferase family.</text>
</comment>
<dbReference type="InterPro" id="IPR002941">
    <property type="entry name" value="DNA_methylase_N4/N6"/>
</dbReference>
<name>A0A398BH83_9BACI</name>
<dbReference type="Proteomes" id="UP000265816">
    <property type="component" value="Unassembled WGS sequence"/>
</dbReference>
<dbReference type="InterPro" id="IPR002052">
    <property type="entry name" value="DNA_methylase_N6_adenine_CS"/>
</dbReference>
<comment type="caution">
    <text evidence="7">The sequence shown here is derived from an EMBL/GenBank/DDBJ whole genome shotgun (WGS) entry which is preliminary data.</text>
</comment>
<evidence type="ECO:0000256" key="2">
    <source>
        <dbReference type="ARBA" id="ARBA00022603"/>
    </source>
</evidence>
<dbReference type="Pfam" id="PF01555">
    <property type="entry name" value="N6_N4_Mtase"/>
    <property type="match status" value="1"/>
</dbReference>
<evidence type="ECO:0000313" key="7">
    <source>
        <dbReference type="EMBL" id="RID88964.1"/>
    </source>
</evidence>
<dbReference type="GO" id="GO:0005737">
    <property type="term" value="C:cytoplasm"/>
    <property type="evidence" value="ECO:0007669"/>
    <property type="project" value="TreeGrafter"/>
</dbReference>
<evidence type="ECO:0000256" key="4">
    <source>
        <dbReference type="ARBA" id="ARBA00022747"/>
    </source>
</evidence>
<dbReference type="PANTHER" id="PTHR13370:SF3">
    <property type="entry name" value="TRNA (GUANINE(10)-N2)-METHYLTRANSFERASE HOMOLOG"/>
    <property type="match status" value="1"/>
</dbReference>
<proteinExistence type="inferred from homology"/>
<dbReference type="GO" id="GO:0009307">
    <property type="term" value="P:DNA restriction-modification system"/>
    <property type="evidence" value="ECO:0007669"/>
    <property type="project" value="UniProtKB-KW"/>
</dbReference>
<keyword evidence="3 7" id="KW-0808">Transferase</keyword>
<dbReference type="AlphaFoldDB" id="A0A398BH83"/>
<dbReference type="PRINTS" id="PR00508">
    <property type="entry name" value="S21N4MTFRASE"/>
</dbReference>
<dbReference type="SUPFAM" id="SSF53335">
    <property type="entry name" value="S-adenosyl-L-methionine-dependent methyltransferases"/>
    <property type="match status" value="1"/>
</dbReference>
<dbReference type="PROSITE" id="PS00092">
    <property type="entry name" value="N6_MTASE"/>
    <property type="match status" value="1"/>
</dbReference>
<protein>
    <recommendedName>
        <fullName evidence="5">Methyltransferase</fullName>
        <ecNumber evidence="5">2.1.1.-</ecNumber>
    </recommendedName>
</protein>
<evidence type="ECO:0000256" key="3">
    <source>
        <dbReference type="ARBA" id="ARBA00022679"/>
    </source>
</evidence>
<dbReference type="GO" id="GO:0032259">
    <property type="term" value="P:methylation"/>
    <property type="evidence" value="ECO:0007669"/>
    <property type="project" value="UniProtKB-KW"/>
</dbReference>
<evidence type="ECO:0000256" key="1">
    <source>
        <dbReference type="ARBA" id="ARBA00006594"/>
    </source>
</evidence>
<dbReference type="Gene3D" id="3.40.50.150">
    <property type="entry name" value="Vaccinia Virus protein VP39"/>
    <property type="match status" value="1"/>
</dbReference>
<sequence length="334" mass="39198">MEKKLLGELELNRIYQRDCIEGMRLIPDDSVNLIVIDPPYNIGKDSRWDKWKSVEGYVDFMSTVFKECERVLKPNGSFYFFHNDMVQVRKLMDAIDDETSFVYKNFILWNKRYNGSPRKYYFDNVIKTESSRSYRPLTEYCLFYTFQKELTDVTHDVNKFESLRSYFREFLAALGITKKALMENVGQRADHCFRCSSSQWDLPTQETYESLLELPRDNSFVAVSYAELTGIYEGMRQQYESERYTYNHQKTHHDVWDYEVAPKLGHCTPKPLDLIENIILHSSNPGDVVLDCFMGSGTTAVASARTGRNFIGFEREPEYVEITNKRLDNELEAN</sequence>
<dbReference type="OrthoDB" id="9800801at2"/>
<dbReference type="GO" id="GO:0009007">
    <property type="term" value="F:site-specific DNA-methyltransferase (adenine-specific) activity"/>
    <property type="evidence" value="ECO:0007669"/>
    <property type="project" value="TreeGrafter"/>
</dbReference>
<evidence type="ECO:0000313" key="8">
    <source>
        <dbReference type="Proteomes" id="UP000265816"/>
    </source>
</evidence>
<dbReference type="InterPro" id="IPR001091">
    <property type="entry name" value="RM_Methyltransferase"/>
</dbReference>
<keyword evidence="8" id="KW-1185">Reference proteome</keyword>
<evidence type="ECO:0000259" key="6">
    <source>
        <dbReference type="Pfam" id="PF01555"/>
    </source>
</evidence>
<dbReference type="GO" id="GO:0003677">
    <property type="term" value="F:DNA binding"/>
    <property type="evidence" value="ECO:0007669"/>
    <property type="project" value="InterPro"/>
</dbReference>
<keyword evidence="4" id="KW-0680">Restriction system</keyword>
<accession>A0A398BH83</accession>
<gene>
    <name evidence="7" type="ORF">D1970_00235</name>
</gene>
<dbReference type="GO" id="GO:0008170">
    <property type="term" value="F:N-methyltransferase activity"/>
    <property type="evidence" value="ECO:0007669"/>
    <property type="project" value="InterPro"/>
</dbReference>
<organism evidence="7 8">
    <name type="scientific">Mesobacillus zeae</name>
    <dbReference type="NCBI Taxonomy" id="1917180"/>
    <lineage>
        <taxon>Bacteria</taxon>
        <taxon>Bacillati</taxon>
        <taxon>Bacillota</taxon>
        <taxon>Bacilli</taxon>
        <taxon>Bacillales</taxon>
        <taxon>Bacillaceae</taxon>
        <taxon>Mesobacillus</taxon>
    </lineage>
</organism>
<dbReference type="PANTHER" id="PTHR13370">
    <property type="entry name" value="RNA METHYLASE-RELATED"/>
    <property type="match status" value="1"/>
</dbReference>
<keyword evidence="2 7" id="KW-0489">Methyltransferase</keyword>
<feature type="domain" description="DNA methylase N-4/N-6" evidence="6">
    <location>
        <begin position="31"/>
        <end position="325"/>
    </location>
</feature>
<dbReference type="InterPro" id="IPR029063">
    <property type="entry name" value="SAM-dependent_MTases_sf"/>
</dbReference>
<reference evidence="7 8" key="1">
    <citation type="submission" date="2018-08" db="EMBL/GenBank/DDBJ databases">
        <title>Bacillus jemisoniae sp. nov., Bacillus chryseoplanitiae sp. nov., Bacillus resnikiae sp. nov., and Bacillus frankliniae sp. nov., isolated from Viking spacecraft and associated surfaces.</title>
        <authorList>
            <person name="Seuylemezian A."/>
            <person name="Vaishampayan P."/>
        </authorList>
    </citation>
    <scope>NUCLEOTIDE SEQUENCE [LARGE SCALE GENOMIC DNA]</scope>
    <source>
        <strain evidence="7 8">JJ-247</strain>
    </source>
</reference>